<keyword evidence="2" id="KW-1185">Reference proteome</keyword>
<reference evidence="1 2" key="1">
    <citation type="submission" date="2021-03" db="EMBL/GenBank/DDBJ databases">
        <title>Plant growth promoting bacteria isolated from wild legumes nodules and trapping Phaseolus vulgaris L. nodules in the center and southern Mexico.</title>
        <authorList>
            <person name="Estrada P."/>
        </authorList>
    </citation>
    <scope>NUCLEOTIDE SEQUENCE [LARGE SCALE GENOMIC DNA]</scope>
    <source>
        <strain evidence="1 2">MaGu-431</strain>
    </source>
</reference>
<evidence type="ECO:0000313" key="1">
    <source>
        <dbReference type="EMBL" id="MBP0603227.1"/>
    </source>
</evidence>
<dbReference type="Proteomes" id="UP000666661">
    <property type="component" value="Unassembled WGS sequence"/>
</dbReference>
<dbReference type="EMBL" id="JAGIQF010000005">
    <property type="protein sequence ID" value="MBP0603227.1"/>
    <property type="molecule type" value="Genomic_DNA"/>
</dbReference>
<organism evidence="1 2">
    <name type="scientific">Aeromonas sanarellii</name>
    <dbReference type="NCBI Taxonomy" id="633415"/>
    <lineage>
        <taxon>Bacteria</taxon>
        <taxon>Pseudomonadati</taxon>
        <taxon>Pseudomonadota</taxon>
        <taxon>Gammaproteobacteria</taxon>
        <taxon>Aeromonadales</taxon>
        <taxon>Aeromonadaceae</taxon>
        <taxon>Aeromonas</taxon>
    </lineage>
</organism>
<evidence type="ECO:0000313" key="2">
    <source>
        <dbReference type="Proteomes" id="UP000666661"/>
    </source>
</evidence>
<dbReference type="RefSeq" id="WP_209794027.1">
    <property type="nucleotide sequence ID" value="NZ_JAGIQF010000005.1"/>
</dbReference>
<accession>A0ABS4B6X0</accession>
<name>A0ABS4B6X0_9GAMM</name>
<gene>
    <name evidence="1" type="ORF">J8I01_11995</name>
</gene>
<sequence length="45" mass="4963">MTVLPTLFASQAQGELPLHEQRVRSLREAMSGWRGHLPQHGGGQP</sequence>
<protein>
    <submittedName>
        <fullName evidence="1">Uncharacterized protein</fullName>
    </submittedName>
</protein>
<comment type="caution">
    <text evidence="1">The sequence shown here is derived from an EMBL/GenBank/DDBJ whole genome shotgun (WGS) entry which is preliminary data.</text>
</comment>
<proteinExistence type="predicted"/>